<accession>A0ACB8XKG3</accession>
<reference evidence="1 2" key="2">
    <citation type="journal article" date="2022" name="Mol. Ecol. Resour.">
        <title>The genomes of chicory, endive, great burdock and yacon provide insights into Asteraceae paleo-polyploidization history and plant inulin production.</title>
        <authorList>
            <person name="Fan W."/>
            <person name="Wang S."/>
            <person name="Wang H."/>
            <person name="Wang A."/>
            <person name="Jiang F."/>
            <person name="Liu H."/>
            <person name="Zhao H."/>
            <person name="Xu D."/>
            <person name="Zhang Y."/>
        </authorList>
    </citation>
    <scope>NUCLEOTIDE SEQUENCE [LARGE SCALE GENOMIC DNA]</scope>
    <source>
        <strain evidence="2">cv. Niubang</strain>
    </source>
</reference>
<reference evidence="2" key="1">
    <citation type="journal article" date="2022" name="Mol. Ecol. Resour.">
        <title>The genomes of chicory, endive, great burdock and yacon provide insights into Asteraceae palaeo-polyploidization history and plant inulin production.</title>
        <authorList>
            <person name="Fan W."/>
            <person name="Wang S."/>
            <person name="Wang H."/>
            <person name="Wang A."/>
            <person name="Jiang F."/>
            <person name="Liu H."/>
            <person name="Zhao H."/>
            <person name="Xu D."/>
            <person name="Zhang Y."/>
        </authorList>
    </citation>
    <scope>NUCLEOTIDE SEQUENCE [LARGE SCALE GENOMIC DNA]</scope>
    <source>
        <strain evidence="2">cv. Niubang</strain>
    </source>
</reference>
<name>A0ACB8XKG3_ARCLA</name>
<evidence type="ECO:0000313" key="1">
    <source>
        <dbReference type="EMBL" id="KAI3668911.1"/>
    </source>
</evidence>
<gene>
    <name evidence="1" type="ORF">L6452_40128</name>
</gene>
<sequence length="153" mass="17085">MGKEIKRENDGFQLEHPKRVSKDNFMGELANCKNDNRNPPPDCNSEKIVGDNQALQSKVETYSRSGCSATVQTGPGKNYVDAKATKLDISIDMIYSRIAGKENPMLAVVDDGNGISHEEIMKMVSFGRKQPDTNDSNYIEIYGVRFKESSLFE</sequence>
<organism evidence="1 2">
    <name type="scientific">Arctium lappa</name>
    <name type="common">Greater burdock</name>
    <name type="synonym">Lappa major</name>
    <dbReference type="NCBI Taxonomy" id="4217"/>
    <lineage>
        <taxon>Eukaryota</taxon>
        <taxon>Viridiplantae</taxon>
        <taxon>Streptophyta</taxon>
        <taxon>Embryophyta</taxon>
        <taxon>Tracheophyta</taxon>
        <taxon>Spermatophyta</taxon>
        <taxon>Magnoliopsida</taxon>
        <taxon>eudicotyledons</taxon>
        <taxon>Gunneridae</taxon>
        <taxon>Pentapetalae</taxon>
        <taxon>asterids</taxon>
        <taxon>campanulids</taxon>
        <taxon>Asterales</taxon>
        <taxon>Asteraceae</taxon>
        <taxon>Carduoideae</taxon>
        <taxon>Cardueae</taxon>
        <taxon>Arctiinae</taxon>
        <taxon>Arctium</taxon>
    </lineage>
</organism>
<dbReference type="Proteomes" id="UP001055879">
    <property type="component" value="Linkage Group LG16"/>
</dbReference>
<comment type="caution">
    <text evidence="1">The sequence shown here is derived from an EMBL/GenBank/DDBJ whole genome shotgun (WGS) entry which is preliminary data.</text>
</comment>
<dbReference type="EMBL" id="CM042062">
    <property type="protein sequence ID" value="KAI3668911.1"/>
    <property type="molecule type" value="Genomic_DNA"/>
</dbReference>
<proteinExistence type="predicted"/>
<protein>
    <submittedName>
        <fullName evidence="1">Uncharacterized protein</fullName>
    </submittedName>
</protein>
<evidence type="ECO:0000313" key="2">
    <source>
        <dbReference type="Proteomes" id="UP001055879"/>
    </source>
</evidence>
<keyword evidence="2" id="KW-1185">Reference proteome</keyword>